<keyword evidence="2" id="KW-1133">Transmembrane helix</keyword>
<evidence type="ECO:0000256" key="2">
    <source>
        <dbReference type="SAM" id="Phobius"/>
    </source>
</evidence>
<dbReference type="AlphaFoldDB" id="A0AAU8DKU5"/>
<accession>A0AAU8DKU5</accession>
<dbReference type="EMBL" id="CP159218">
    <property type="protein sequence ID" value="XCG62880.1"/>
    <property type="molecule type" value="Genomic_DNA"/>
</dbReference>
<evidence type="ECO:0000313" key="3">
    <source>
        <dbReference type="EMBL" id="XCG62880.1"/>
    </source>
</evidence>
<feature type="compositionally biased region" description="Low complexity" evidence="1">
    <location>
        <begin position="62"/>
        <end position="91"/>
    </location>
</feature>
<proteinExistence type="predicted"/>
<reference evidence="3" key="1">
    <citation type="submission" date="2024-05" db="EMBL/GenBank/DDBJ databases">
        <authorList>
            <person name="Cai S.Y."/>
            <person name="Jin L.M."/>
            <person name="Li H.R."/>
        </authorList>
    </citation>
    <scope>NUCLEOTIDE SEQUENCE</scope>
    <source>
        <strain evidence="3">A5-74</strain>
    </source>
</reference>
<organism evidence="3">
    <name type="scientific">Nakamurella sp. A5-74</name>
    <dbReference type="NCBI Taxonomy" id="3158264"/>
    <lineage>
        <taxon>Bacteria</taxon>
        <taxon>Bacillati</taxon>
        <taxon>Actinomycetota</taxon>
        <taxon>Actinomycetes</taxon>
        <taxon>Nakamurellales</taxon>
        <taxon>Nakamurellaceae</taxon>
        <taxon>Nakamurella</taxon>
    </lineage>
</organism>
<keyword evidence="2" id="KW-0472">Membrane</keyword>
<name>A0AAU8DKU5_9ACTN</name>
<evidence type="ECO:0000256" key="1">
    <source>
        <dbReference type="SAM" id="MobiDB-lite"/>
    </source>
</evidence>
<protein>
    <submittedName>
        <fullName evidence="3">Uncharacterized protein</fullName>
    </submittedName>
</protein>
<gene>
    <name evidence="3" type="ORF">ABLG96_16905</name>
</gene>
<sequence length="113" mass="11321">MTAGAHLMAAFLAAPPTPPPGKGAEWGKAAPIGLLVLVLLGVALYLLIKSMNRHMRKVSGLTSFDTTDGTTAGARPADGGPAGAAHSGSPTPVSDPEQRSPNDAPPVSTDPNS</sequence>
<feature type="transmembrane region" description="Helical" evidence="2">
    <location>
        <begin position="29"/>
        <end position="48"/>
    </location>
</feature>
<keyword evidence="2" id="KW-0812">Transmembrane</keyword>
<feature type="region of interest" description="Disordered" evidence="1">
    <location>
        <begin position="61"/>
        <end position="113"/>
    </location>
</feature>
<dbReference type="RefSeq" id="WP_353648495.1">
    <property type="nucleotide sequence ID" value="NZ_CP159218.1"/>
</dbReference>